<name>A0A2I0KHE5_PUNGR</name>
<accession>A0A2I0KHE5</accession>
<evidence type="ECO:0000256" key="2">
    <source>
        <dbReference type="ARBA" id="ARBA00022676"/>
    </source>
</evidence>
<keyword evidence="4" id="KW-0325">Glycoprotein</keyword>
<evidence type="ECO:0000256" key="1">
    <source>
        <dbReference type="ARBA" id="ARBA00004323"/>
    </source>
</evidence>
<dbReference type="STRING" id="22663.A0A2I0KHE5"/>
<proteinExistence type="predicted"/>
<feature type="domain" description="Glycosyltransferase 61 catalytic" evidence="5">
    <location>
        <begin position="10"/>
        <end position="93"/>
    </location>
</feature>
<dbReference type="Pfam" id="PF04577">
    <property type="entry name" value="Glyco_transf_61"/>
    <property type="match status" value="1"/>
</dbReference>
<protein>
    <recommendedName>
        <fullName evidence="5">Glycosyltransferase 61 catalytic domain-containing protein</fullName>
    </recommendedName>
</protein>
<comment type="subcellular location">
    <subcellularLocation>
        <location evidence="1">Golgi apparatus membrane</location>
        <topology evidence="1">Single-pass type II membrane protein</topology>
    </subcellularLocation>
</comment>
<evidence type="ECO:0000313" key="7">
    <source>
        <dbReference type="Proteomes" id="UP000233551"/>
    </source>
</evidence>
<keyword evidence="7" id="KW-1185">Reference proteome</keyword>
<evidence type="ECO:0000256" key="3">
    <source>
        <dbReference type="ARBA" id="ARBA00022679"/>
    </source>
</evidence>
<evidence type="ECO:0000313" key="6">
    <source>
        <dbReference type="EMBL" id="PKI67730.1"/>
    </source>
</evidence>
<keyword evidence="2" id="KW-0328">Glycosyltransferase</keyword>
<dbReference type="InterPro" id="IPR049625">
    <property type="entry name" value="Glyco_transf_61_cat"/>
</dbReference>
<dbReference type="InterPro" id="IPR007657">
    <property type="entry name" value="Glycosyltransferase_61"/>
</dbReference>
<evidence type="ECO:0000259" key="5">
    <source>
        <dbReference type="Pfam" id="PF04577"/>
    </source>
</evidence>
<sequence length="286" mass="31733">MREAHELKVANVKEIKKPKLMLISWRGTQKILNERVLVQLMEQVGFQVVVADDKTILSLEHFVEIVNSCSVLVRVQGAGLAHELFLPDGSVLVRIVLLGMEWNAETYFGGPGTTMGFRHLEYKISPKESSILQMYSTDHLVITEPESVLAKGFEAARAVDFDKQDVKIDLFRFKKTLVKALKLSGRSCKDGEFVQPHGAGLTHELFLPNGAVVVQIVPLGLDWASNNYYGGPAAPMGLKYLEYKIELKESSLCEKYGPDDPVITNPGSLYAQGGICRQGGHEYRLG</sequence>
<dbReference type="EMBL" id="PGOL01000589">
    <property type="protein sequence ID" value="PKI67730.1"/>
    <property type="molecule type" value="Genomic_DNA"/>
</dbReference>
<organism evidence="6 7">
    <name type="scientific">Punica granatum</name>
    <name type="common">Pomegranate</name>
    <dbReference type="NCBI Taxonomy" id="22663"/>
    <lineage>
        <taxon>Eukaryota</taxon>
        <taxon>Viridiplantae</taxon>
        <taxon>Streptophyta</taxon>
        <taxon>Embryophyta</taxon>
        <taxon>Tracheophyta</taxon>
        <taxon>Spermatophyta</taxon>
        <taxon>Magnoliopsida</taxon>
        <taxon>eudicotyledons</taxon>
        <taxon>Gunneridae</taxon>
        <taxon>Pentapetalae</taxon>
        <taxon>rosids</taxon>
        <taxon>malvids</taxon>
        <taxon>Myrtales</taxon>
        <taxon>Lythraceae</taxon>
        <taxon>Punica</taxon>
    </lineage>
</organism>
<dbReference type="AlphaFoldDB" id="A0A2I0KHE5"/>
<reference evidence="6 7" key="1">
    <citation type="submission" date="2017-11" db="EMBL/GenBank/DDBJ databases">
        <title>De-novo sequencing of pomegranate (Punica granatum L.) genome.</title>
        <authorList>
            <person name="Akparov Z."/>
            <person name="Amiraslanov A."/>
            <person name="Hajiyeva S."/>
            <person name="Abbasov M."/>
            <person name="Kaur K."/>
            <person name="Hamwieh A."/>
            <person name="Solovyev V."/>
            <person name="Salamov A."/>
            <person name="Braich B."/>
            <person name="Kosarev P."/>
            <person name="Mahmoud A."/>
            <person name="Hajiyev E."/>
            <person name="Babayeva S."/>
            <person name="Izzatullayeva V."/>
            <person name="Mammadov A."/>
            <person name="Mammadov A."/>
            <person name="Sharifova S."/>
            <person name="Ojaghi J."/>
            <person name="Eynullazada K."/>
            <person name="Bayramov B."/>
            <person name="Abdulazimova A."/>
            <person name="Shahmuradov I."/>
        </authorList>
    </citation>
    <scope>NUCLEOTIDE SEQUENCE [LARGE SCALE GENOMIC DNA]</scope>
    <source>
        <strain evidence="7">cv. AG2017</strain>
        <tissue evidence="6">Leaf</tissue>
    </source>
</reference>
<comment type="caution">
    <text evidence="6">The sequence shown here is derived from an EMBL/GenBank/DDBJ whole genome shotgun (WGS) entry which is preliminary data.</text>
</comment>
<dbReference type="PANTHER" id="PTHR20961:SF108">
    <property type="entry name" value="GLYCOSYLTRANSFERASE"/>
    <property type="match status" value="1"/>
</dbReference>
<dbReference type="GO" id="GO:0016763">
    <property type="term" value="F:pentosyltransferase activity"/>
    <property type="evidence" value="ECO:0007669"/>
    <property type="project" value="UniProtKB-ARBA"/>
</dbReference>
<gene>
    <name evidence="6" type="ORF">CRG98_011943</name>
</gene>
<dbReference type="GO" id="GO:0000139">
    <property type="term" value="C:Golgi membrane"/>
    <property type="evidence" value="ECO:0007669"/>
    <property type="project" value="UniProtKB-SubCell"/>
</dbReference>
<dbReference type="Proteomes" id="UP000233551">
    <property type="component" value="Unassembled WGS sequence"/>
</dbReference>
<evidence type="ECO:0000256" key="4">
    <source>
        <dbReference type="ARBA" id="ARBA00023180"/>
    </source>
</evidence>
<dbReference type="PANTHER" id="PTHR20961">
    <property type="entry name" value="GLYCOSYLTRANSFERASE"/>
    <property type="match status" value="1"/>
</dbReference>
<keyword evidence="3" id="KW-0808">Transferase</keyword>